<feature type="transmembrane region" description="Helical" evidence="1">
    <location>
        <begin position="144"/>
        <end position="161"/>
    </location>
</feature>
<feature type="transmembrane region" description="Helical" evidence="1">
    <location>
        <begin position="62"/>
        <end position="81"/>
    </location>
</feature>
<dbReference type="SUPFAM" id="SSF53335">
    <property type="entry name" value="S-adenosyl-L-methionine-dependent methyltransferases"/>
    <property type="match status" value="1"/>
</dbReference>
<dbReference type="Proteomes" id="UP000237684">
    <property type="component" value="Unassembled WGS sequence"/>
</dbReference>
<dbReference type="InParanoid" id="A0A2S8SQJ6"/>
<feature type="transmembrane region" description="Helical" evidence="1">
    <location>
        <begin position="592"/>
        <end position="610"/>
    </location>
</feature>
<feature type="transmembrane region" description="Helical" evidence="1">
    <location>
        <begin position="558"/>
        <end position="580"/>
    </location>
</feature>
<evidence type="ECO:0008006" key="4">
    <source>
        <dbReference type="Google" id="ProtNLM"/>
    </source>
</evidence>
<evidence type="ECO:0000313" key="2">
    <source>
        <dbReference type="EMBL" id="PQV63055.1"/>
    </source>
</evidence>
<feature type="transmembrane region" description="Helical" evidence="1">
    <location>
        <begin position="30"/>
        <end position="50"/>
    </location>
</feature>
<feature type="transmembrane region" description="Helical" evidence="1">
    <location>
        <begin position="684"/>
        <end position="702"/>
    </location>
</feature>
<feature type="transmembrane region" description="Helical" evidence="1">
    <location>
        <begin position="87"/>
        <end position="108"/>
    </location>
</feature>
<keyword evidence="1" id="KW-1133">Transmembrane helix</keyword>
<organism evidence="2 3">
    <name type="scientific">Abditibacterium utsteinense</name>
    <dbReference type="NCBI Taxonomy" id="1960156"/>
    <lineage>
        <taxon>Bacteria</taxon>
        <taxon>Pseudomonadati</taxon>
        <taxon>Abditibacteriota</taxon>
        <taxon>Abditibacteriia</taxon>
        <taxon>Abditibacteriales</taxon>
        <taxon>Abditibacteriaceae</taxon>
        <taxon>Abditibacterium</taxon>
    </lineage>
</organism>
<feature type="transmembrane region" description="Helical" evidence="1">
    <location>
        <begin position="168"/>
        <end position="189"/>
    </location>
</feature>
<sequence length="774" mass="82084">MFCAVALVAGAALGFEVALSRVFATLLRYQFAFLVISLALCGIGLGGVYAHKKRDLDLGNTAVFFGVSIALALLLILRGVFAFRPDQFWLAALLVLVPFGASGAFLSAIFSRFSSQGGKLYAFDLAGAALCAVLSVALMQWLGAIQTCLLFAALGALAGVLTSEKRLFPAVVSAILLLLVPYNARFGLWSVPAIPPQFQTDPLTKELSSLADRGVTQPLFTELGDPEHTSKIIDTRWNAFARTDVVFDPETPDSYLLYTNGNVPTNMMRWNGKLWTIPGIAANFPLSDWTFKGADLQGQNVLSIGPGGGLDALLSLRYGAKIFDGAEINPSIIQLMREPKYRAFNGDIYGQPGVRVQTAEGRAFVRDATKNGKRYRLIFSALTKTATAGQGTALLESFIYTSDALNDYLGALDDEGQVAIVGDAPLLLARLFSTATAHFKAQGMNEREAGTHLAAMFYPQPGPYQWALIIKKTPFTASRTAQMSADAKQRQIIPLWLPGRGASDELFSLGSLGAGTLSLDGFIRAGQKQGFNFAPAPDDRPFVLDLGLSPFSIFQSSVSLSILLGLSVLSTFGFAIFLLFRGESAAAGARSTLYFLALGIGFMLVEIPLIQKLILPLGYPTLSLTVILFSLLLGGGAGAAFSQRFEGEKLRAYAQKCALGVAAGALLMGALSGALSDVMLPLSLPLRCILAAILLLPLGFLLGTPFPSGLRLFEGESDKLPLIWALNGTASVAGSIAAAILAKMLGFGAVLSIGALIYLGVAALLGRKSAASIQ</sequence>
<evidence type="ECO:0000256" key="1">
    <source>
        <dbReference type="SAM" id="Phobius"/>
    </source>
</evidence>
<proteinExistence type="predicted"/>
<name>A0A2S8SQJ6_9BACT</name>
<dbReference type="AlphaFoldDB" id="A0A2S8SQJ6"/>
<keyword evidence="1" id="KW-0472">Membrane</keyword>
<dbReference type="Gene3D" id="3.40.50.150">
    <property type="entry name" value="Vaccinia Virus protein VP39"/>
    <property type="match status" value="1"/>
</dbReference>
<feature type="transmembrane region" description="Helical" evidence="1">
    <location>
        <begin position="653"/>
        <end position="672"/>
    </location>
</feature>
<protein>
    <recommendedName>
        <fullName evidence="4">Spermine/spermidine synthase</fullName>
    </recommendedName>
</protein>
<accession>A0A2S8SQJ6</accession>
<feature type="transmembrane region" description="Helical" evidence="1">
    <location>
        <begin position="747"/>
        <end position="766"/>
    </location>
</feature>
<feature type="transmembrane region" description="Helical" evidence="1">
    <location>
        <begin position="622"/>
        <end position="641"/>
    </location>
</feature>
<keyword evidence="1" id="KW-0812">Transmembrane</keyword>
<dbReference type="EMBL" id="NIGF01000016">
    <property type="protein sequence ID" value="PQV63055.1"/>
    <property type="molecule type" value="Genomic_DNA"/>
</dbReference>
<gene>
    <name evidence="2" type="ORF">B1R32_11632</name>
</gene>
<reference evidence="2 3" key="1">
    <citation type="journal article" date="2018" name="Syst. Appl. Microbiol.">
        <title>Abditibacterium utsteinense sp. nov., the first cultivated member of candidate phylum FBP, isolated from ice-free Antarctic soil samples.</title>
        <authorList>
            <person name="Tahon G."/>
            <person name="Tytgat B."/>
            <person name="Lebbe L."/>
            <person name="Carlier A."/>
            <person name="Willems A."/>
        </authorList>
    </citation>
    <scope>NUCLEOTIDE SEQUENCE [LARGE SCALE GENOMIC DNA]</scope>
    <source>
        <strain evidence="2 3">LMG 29911</strain>
    </source>
</reference>
<dbReference type="InterPro" id="IPR029063">
    <property type="entry name" value="SAM-dependent_MTases_sf"/>
</dbReference>
<keyword evidence="3" id="KW-1185">Reference proteome</keyword>
<evidence type="ECO:0000313" key="3">
    <source>
        <dbReference type="Proteomes" id="UP000237684"/>
    </source>
</evidence>
<feature type="transmembrane region" description="Helical" evidence="1">
    <location>
        <begin position="722"/>
        <end position="741"/>
    </location>
</feature>
<comment type="caution">
    <text evidence="2">The sequence shown here is derived from an EMBL/GenBank/DDBJ whole genome shotgun (WGS) entry which is preliminary data.</text>
</comment>